<feature type="compositionally biased region" description="Polar residues" evidence="1">
    <location>
        <begin position="84"/>
        <end position="93"/>
    </location>
</feature>
<organism evidence="2 3">
    <name type="scientific">Aulographum hederae CBS 113979</name>
    <dbReference type="NCBI Taxonomy" id="1176131"/>
    <lineage>
        <taxon>Eukaryota</taxon>
        <taxon>Fungi</taxon>
        <taxon>Dikarya</taxon>
        <taxon>Ascomycota</taxon>
        <taxon>Pezizomycotina</taxon>
        <taxon>Dothideomycetes</taxon>
        <taxon>Pleosporomycetidae</taxon>
        <taxon>Aulographales</taxon>
        <taxon>Aulographaceae</taxon>
    </lineage>
</organism>
<evidence type="ECO:0000256" key="1">
    <source>
        <dbReference type="SAM" id="MobiDB-lite"/>
    </source>
</evidence>
<evidence type="ECO:0000313" key="3">
    <source>
        <dbReference type="Proteomes" id="UP000800041"/>
    </source>
</evidence>
<proteinExistence type="predicted"/>
<sequence length="263" mass="29660">MAQQDHASLEEEIRKRERLLQQMEVEQLKRKEKEPQQKKLERLERDKARFDQLAASQAALSSRVSDTTSVVAGPASTHPHPHPVSTSAVGQQTEYRRRPAVQISLPQSMPRRQQAPPTPPAPRIRPTAPPQLAQQDTRSEYVRGPPPPPPRQPQMVPQPSQQPPQNTGWQEQRGRGSGFGQSRQSTPDPAHVAPQQPQPGLRGTRFAPLAGLHDAQPWHDFREQEQERVRLATEANARRIKAISDRQERERLARRQLPPGGGQ</sequence>
<feature type="compositionally biased region" description="Basic and acidic residues" evidence="1">
    <location>
        <begin position="216"/>
        <end position="225"/>
    </location>
</feature>
<dbReference type="Proteomes" id="UP000800041">
    <property type="component" value="Unassembled WGS sequence"/>
</dbReference>
<feature type="region of interest" description="Disordered" evidence="1">
    <location>
        <begin position="26"/>
        <end position="45"/>
    </location>
</feature>
<evidence type="ECO:0000313" key="2">
    <source>
        <dbReference type="EMBL" id="KAF1984160.1"/>
    </source>
</evidence>
<dbReference type="AlphaFoldDB" id="A0A6G1GTP7"/>
<feature type="compositionally biased region" description="Basic and acidic residues" evidence="1">
    <location>
        <begin position="242"/>
        <end position="253"/>
    </location>
</feature>
<keyword evidence="3" id="KW-1185">Reference proteome</keyword>
<feature type="region of interest" description="Disordered" evidence="1">
    <location>
        <begin position="55"/>
        <end position="225"/>
    </location>
</feature>
<gene>
    <name evidence="2" type="ORF">K402DRAFT_396093</name>
</gene>
<feature type="region of interest" description="Disordered" evidence="1">
    <location>
        <begin position="240"/>
        <end position="263"/>
    </location>
</feature>
<feature type="compositionally biased region" description="Pro residues" evidence="1">
    <location>
        <begin position="116"/>
        <end position="129"/>
    </location>
</feature>
<reference evidence="2" key="1">
    <citation type="journal article" date="2020" name="Stud. Mycol.">
        <title>101 Dothideomycetes genomes: a test case for predicting lifestyles and emergence of pathogens.</title>
        <authorList>
            <person name="Haridas S."/>
            <person name="Albert R."/>
            <person name="Binder M."/>
            <person name="Bloem J."/>
            <person name="Labutti K."/>
            <person name="Salamov A."/>
            <person name="Andreopoulos B."/>
            <person name="Baker S."/>
            <person name="Barry K."/>
            <person name="Bills G."/>
            <person name="Bluhm B."/>
            <person name="Cannon C."/>
            <person name="Castanera R."/>
            <person name="Culley D."/>
            <person name="Daum C."/>
            <person name="Ezra D."/>
            <person name="Gonzalez J."/>
            <person name="Henrissat B."/>
            <person name="Kuo A."/>
            <person name="Liang C."/>
            <person name="Lipzen A."/>
            <person name="Lutzoni F."/>
            <person name="Magnuson J."/>
            <person name="Mondo S."/>
            <person name="Nolan M."/>
            <person name="Ohm R."/>
            <person name="Pangilinan J."/>
            <person name="Park H.-J."/>
            <person name="Ramirez L."/>
            <person name="Alfaro M."/>
            <person name="Sun H."/>
            <person name="Tritt A."/>
            <person name="Yoshinaga Y."/>
            <person name="Zwiers L.-H."/>
            <person name="Turgeon B."/>
            <person name="Goodwin S."/>
            <person name="Spatafora J."/>
            <person name="Crous P."/>
            <person name="Grigoriev I."/>
        </authorList>
    </citation>
    <scope>NUCLEOTIDE SEQUENCE</scope>
    <source>
        <strain evidence="2">CBS 113979</strain>
    </source>
</reference>
<dbReference type="EMBL" id="ML977170">
    <property type="protein sequence ID" value="KAF1984160.1"/>
    <property type="molecule type" value="Genomic_DNA"/>
</dbReference>
<accession>A0A6G1GTP7</accession>
<protein>
    <submittedName>
        <fullName evidence="2">Uncharacterized protein</fullName>
    </submittedName>
</protein>
<feature type="compositionally biased region" description="Low complexity" evidence="1">
    <location>
        <begin position="153"/>
        <end position="165"/>
    </location>
</feature>
<name>A0A6G1GTP7_9PEZI</name>